<feature type="region of interest" description="Disordered" evidence="1">
    <location>
        <begin position="29"/>
        <end position="221"/>
    </location>
</feature>
<dbReference type="InterPro" id="IPR008700">
    <property type="entry name" value="TypeIII_avirulence_cleave"/>
</dbReference>
<keyword evidence="4" id="KW-1185">Reference proteome</keyword>
<dbReference type="PANTHER" id="PTHR33159">
    <property type="entry name" value="RPM1-INTERACTING PROTEIN 4 (RIN4) FAMILY PROTEIN"/>
    <property type="match status" value="1"/>
</dbReference>
<organism evidence="3 4">
    <name type="scientific">Punica granatum</name>
    <name type="common">Pomegranate</name>
    <dbReference type="NCBI Taxonomy" id="22663"/>
    <lineage>
        <taxon>Eukaryota</taxon>
        <taxon>Viridiplantae</taxon>
        <taxon>Streptophyta</taxon>
        <taxon>Embryophyta</taxon>
        <taxon>Tracheophyta</taxon>
        <taxon>Spermatophyta</taxon>
        <taxon>Magnoliopsida</taxon>
        <taxon>eudicotyledons</taxon>
        <taxon>Gunneridae</taxon>
        <taxon>Pentapetalae</taxon>
        <taxon>rosids</taxon>
        <taxon>malvids</taxon>
        <taxon>Myrtales</taxon>
        <taxon>Lythraceae</taxon>
        <taxon>Punica</taxon>
    </lineage>
</organism>
<accession>A0A2I0L7V1</accession>
<proteinExistence type="predicted"/>
<evidence type="ECO:0000313" key="4">
    <source>
        <dbReference type="Proteomes" id="UP000233551"/>
    </source>
</evidence>
<evidence type="ECO:0000259" key="2">
    <source>
        <dbReference type="Pfam" id="PF05627"/>
    </source>
</evidence>
<protein>
    <recommendedName>
        <fullName evidence="2">RIN4 pathogenic type III effector avirulence factor Avr cleavage site domain-containing protein</fullName>
    </recommendedName>
</protein>
<gene>
    <name evidence="3" type="ORF">CRG98_002747</name>
</gene>
<dbReference type="PANTHER" id="PTHR33159:SF101">
    <property type="entry name" value="OS04G0379600 PROTEIN"/>
    <property type="match status" value="1"/>
</dbReference>
<dbReference type="STRING" id="22663.A0A2I0L7V1"/>
<dbReference type="InterPro" id="IPR040387">
    <property type="entry name" value="RIN4/NOI4"/>
</dbReference>
<feature type="compositionally biased region" description="Polar residues" evidence="1">
    <location>
        <begin position="132"/>
        <end position="143"/>
    </location>
</feature>
<name>A0A2I0L7V1_PUNGR</name>
<dbReference type="AlphaFoldDB" id="A0A2I0L7V1"/>
<feature type="region of interest" description="Disordered" evidence="1">
    <location>
        <begin position="250"/>
        <end position="279"/>
    </location>
</feature>
<comment type="caution">
    <text evidence="3">The sequence shown here is derived from an EMBL/GenBank/DDBJ whole genome shotgun (WGS) entry which is preliminary data.</text>
</comment>
<dbReference type="EMBL" id="PGOL01000108">
    <property type="protein sequence ID" value="PKI76761.1"/>
    <property type="molecule type" value="Genomic_DNA"/>
</dbReference>
<evidence type="ECO:0000313" key="3">
    <source>
        <dbReference type="EMBL" id="PKI76761.1"/>
    </source>
</evidence>
<dbReference type="Proteomes" id="UP000233551">
    <property type="component" value="Unassembled WGS sequence"/>
</dbReference>
<sequence>MAQRAAVPKFGNWNTGEDIGYTLCFENARKGRGGAKPHNPNDPQESPYLLSEDSRSPRTQASHFRPTPRTPTHDMKNEGPASRMRTPPHEPQGQGSGHRLPQERKMRADHGYHGRYSSSPARKDNNPHVRMHNSNTNPSNQGSPGRPNYGELQKRAGKDSAGSQHSFEQSPHRHQGKDSSRSSATLPTREGKGSYESSYATPGRPRTSPLSPGNGNFDRGVALPKFGEWNAQNPSMGDGYTQIFNKAREEKHQRGAGMSPGRFPGSPYNGPKKPTGNEEPMRPIRAAVRDMPYQGHVGSIEQLDHHAVKNDPVGWAYSLDGGSRAIDAITQVHDSHGAGAYFDNADATNMQVMIPNEERESNEERV</sequence>
<feature type="compositionally biased region" description="Basic and acidic residues" evidence="1">
    <location>
        <begin position="100"/>
        <end position="112"/>
    </location>
</feature>
<evidence type="ECO:0000256" key="1">
    <source>
        <dbReference type="SAM" id="MobiDB-lite"/>
    </source>
</evidence>
<dbReference type="Pfam" id="PF05627">
    <property type="entry name" value="AvrRpt-cleavage"/>
    <property type="match status" value="2"/>
</dbReference>
<reference evidence="3 4" key="1">
    <citation type="submission" date="2017-11" db="EMBL/GenBank/DDBJ databases">
        <title>De-novo sequencing of pomegranate (Punica granatum L.) genome.</title>
        <authorList>
            <person name="Akparov Z."/>
            <person name="Amiraslanov A."/>
            <person name="Hajiyeva S."/>
            <person name="Abbasov M."/>
            <person name="Kaur K."/>
            <person name="Hamwieh A."/>
            <person name="Solovyev V."/>
            <person name="Salamov A."/>
            <person name="Braich B."/>
            <person name="Kosarev P."/>
            <person name="Mahmoud A."/>
            <person name="Hajiyev E."/>
            <person name="Babayeva S."/>
            <person name="Izzatullayeva V."/>
            <person name="Mammadov A."/>
            <person name="Mammadov A."/>
            <person name="Sharifova S."/>
            <person name="Ojaghi J."/>
            <person name="Eynullazada K."/>
            <person name="Bayramov B."/>
            <person name="Abdulazimova A."/>
            <person name="Shahmuradov I."/>
        </authorList>
    </citation>
    <scope>NUCLEOTIDE SEQUENCE [LARGE SCALE GENOMIC DNA]</scope>
    <source>
        <strain evidence="4">cv. AG2017</strain>
        <tissue evidence="3">Leaf</tissue>
    </source>
</reference>
<feature type="domain" description="RIN4 pathogenic type III effector avirulence factor Avr cleavage site" evidence="2">
    <location>
        <begin position="219"/>
        <end position="251"/>
    </location>
</feature>
<feature type="domain" description="RIN4 pathogenic type III effector avirulence factor Avr cleavage site" evidence="2">
    <location>
        <begin position="3"/>
        <end position="32"/>
    </location>
</feature>